<keyword evidence="1" id="KW-0472">Membrane</keyword>
<evidence type="ECO:0008006" key="4">
    <source>
        <dbReference type="Google" id="ProtNLM"/>
    </source>
</evidence>
<sequence length="144" mass="16369">MTTNVKPPKYFMVISIVSLLWNLMGVLAFLGDQFVTDEVLAKMPEIDQKIRAMYPSWSAIVYGVATISAAIASLGLTMKKRWSHYLFLVSLIAILIQSYFTFFVIDFIALKGFGAETILSILILVIGVFLLWFSYKAMKKRWIV</sequence>
<protein>
    <recommendedName>
        <fullName evidence="4">Sugar transporter</fullName>
    </recommendedName>
</protein>
<evidence type="ECO:0000313" key="3">
    <source>
        <dbReference type="Proteomes" id="UP001143543"/>
    </source>
</evidence>
<feature type="transmembrane region" description="Helical" evidence="1">
    <location>
        <begin position="117"/>
        <end position="135"/>
    </location>
</feature>
<evidence type="ECO:0000313" key="2">
    <source>
        <dbReference type="EMBL" id="GLB48763.1"/>
    </source>
</evidence>
<keyword evidence="1" id="KW-0812">Transmembrane</keyword>
<dbReference type="Proteomes" id="UP001143543">
    <property type="component" value="Unassembled WGS sequence"/>
</dbReference>
<comment type="caution">
    <text evidence="2">The sequence shown here is derived from an EMBL/GenBank/DDBJ whole genome shotgun (WGS) entry which is preliminary data.</text>
</comment>
<dbReference type="EMBL" id="BRVO01000001">
    <property type="protein sequence ID" value="GLB48763.1"/>
    <property type="molecule type" value="Genomic_DNA"/>
</dbReference>
<dbReference type="RefSeq" id="WP_281764395.1">
    <property type="nucleotide sequence ID" value="NZ_BRVO01000001.1"/>
</dbReference>
<name>A0ABQ5MH96_9FLAO</name>
<organism evidence="2 3">
    <name type="scientific">Neptunitalea lumnitzerae</name>
    <dbReference type="NCBI Taxonomy" id="2965509"/>
    <lineage>
        <taxon>Bacteria</taxon>
        <taxon>Pseudomonadati</taxon>
        <taxon>Bacteroidota</taxon>
        <taxon>Flavobacteriia</taxon>
        <taxon>Flavobacteriales</taxon>
        <taxon>Flavobacteriaceae</taxon>
        <taxon>Neptunitalea</taxon>
    </lineage>
</organism>
<reference evidence="2" key="1">
    <citation type="submission" date="2022-07" db="EMBL/GenBank/DDBJ databases">
        <title>Taxonomy of Novel Oxalotrophic and Methylotrophic Bacteria.</title>
        <authorList>
            <person name="Sahin N."/>
            <person name="Tani A."/>
        </authorList>
    </citation>
    <scope>NUCLEOTIDE SEQUENCE</scope>
    <source>
        <strain evidence="2">Y10</strain>
    </source>
</reference>
<feature type="transmembrane region" description="Helical" evidence="1">
    <location>
        <begin position="85"/>
        <end position="105"/>
    </location>
</feature>
<accession>A0ABQ5MH96</accession>
<evidence type="ECO:0000256" key="1">
    <source>
        <dbReference type="SAM" id="Phobius"/>
    </source>
</evidence>
<gene>
    <name evidence="2" type="ORF">Y10_11310</name>
</gene>
<keyword evidence="3" id="KW-1185">Reference proteome</keyword>
<feature type="transmembrane region" description="Helical" evidence="1">
    <location>
        <begin position="59"/>
        <end position="78"/>
    </location>
</feature>
<feature type="transmembrane region" description="Helical" evidence="1">
    <location>
        <begin position="12"/>
        <end position="30"/>
    </location>
</feature>
<proteinExistence type="predicted"/>
<keyword evidence="1" id="KW-1133">Transmembrane helix</keyword>